<keyword evidence="2" id="KW-0472">Membrane</keyword>
<keyword evidence="4" id="KW-1185">Reference proteome</keyword>
<name>A0ABS7RGT0_9ACTN</name>
<evidence type="ECO:0000256" key="2">
    <source>
        <dbReference type="SAM" id="Phobius"/>
    </source>
</evidence>
<keyword evidence="2" id="KW-1133">Transmembrane helix</keyword>
<evidence type="ECO:0000313" key="4">
    <source>
        <dbReference type="Proteomes" id="UP000754710"/>
    </source>
</evidence>
<dbReference type="Proteomes" id="UP000754710">
    <property type="component" value="Unassembled WGS sequence"/>
</dbReference>
<feature type="transmembrane region" description="Helical" evidence="2">
    <location>
        <begin position="61"/>
        <end position="80"/>
    </location>
</feature>
<keyword evidence="2" id="KW-0812">Transmembrane</keyword>
<dbReference type="EMBL" id="JAIEZQ010000001">
    <property type="protein sequence ID" value="MBY9074248.1"/>
    <property type="molecule type" value="Genomic_DNA"/>
</dbReference>
<sequence>MTMGENPRGEPPAGTLSPDGAWRWQDGQWVSTTDDGDSLRVRQEQEAGRKRKHGWLPRRKILVLAGGAALVVLAIALTAVRGGESAGSQAIEARGSLVIVGGGGYTTYDPCHGISGGGYIVDPFDYTDLRDGTPVKVLDASGTIIGTGSLGPGDYVKDNGVNGGDGCRFRFTVPLDSKSSHYQLVIGDRPTFDFEDPSDLDLVVGPH</sequence>
<protein>
    <recommendedName>
        <fullName evidence="5">DUF2510 domain-containing protein</fullName>
    </recommendedName>
</protein>
<proteinExistence type="predicted"/>
<feature type="region of interest" description="Disordered" evidence="1">
    <location>
        <begin position="1"/>
        <end position="22"/>
    </location>
</feature>
<evidence type="ECO:0000313" key="3">
    <source>
        <dbReference type="EMBL" id="MBY9074248.1"/>
    </source>
</evidence>
<accession>A0ABS7RGT0</accession>
<gene>
    <name evidence="3" type="ORF">K1X13_05370</name>
</gene>
<reference evidence="3 4" key="1">
    <citation type="submission" date="2021-08" db="EMBL/GenBank/DDBJ databases">
        <title>Nocardioides bacterium WL0053 sp. nov., isolated from the sediment.</title>
        <authorList>
            <person name="Wang L."/>
            <person name="Zhang D."/>
            <person name="Zhang A."/>
        </authorList>
    </citation>
    <scope>NUCLEOTIDE SEQUENCE [LARGE SCALE GENOMIC DNA]</scope>
    <source>
        <strain evidence="3 4">WL0053</strain>
    </source>
</reference>
<organism evidence="3 4">
    <name type="scientific">Nocardioides jiangsuensis</name>
    <dbReference type="NCBI Taxonomy" id="2866161"/>
    <lineage>
        <taxon>Bacteria</taxon>
        <taxon>Bacillati</taxon>
        <taxon>Actinomycetota</taxon>
        <taxon>Actinomycetes</taxon>
        <taxon>Propionibacteriales</taxon>
        <taxon>Nocardioidaceae</taxon>
        <taxon>Nocardioides</taxon>
    </lineage>
</organism>
<comment type="caution">
    <text evidence="3">The sequence shown here is derived from an EMBL/GenBank/DDBJ whole genome shotgun (WGS) entry which is preliminary data.</text>
</comment>
<evidence type="ECO:0000256" key="1">
    <source>
        <dbReference type="SAM" id="MobiDB-lite"/>
    </source>
</evidence>
<dbReference type="RefSeq" id="WP_221023950.1">
    <property type="nucleotide sequence ID" value="NZ_JAIEZQ010000001.1"/>
</dbReference>
<evidence type="ECO:0008006" key="5">
    <source>
        <dbReference type="Google" id="ProtNLM"/>
    </source>
</evidence>